<reference evidence="1 2" key="1">
    <citation type="submission" date="2018-10" db="EMBL/GenBank/DDBJ databases">
        <title>A high-quality apple genome assembly.</title>
        <authorList>
            <person name="Hu J."/>
        </authorList>
    </citation>
    <scope>NUCLEOTIDE SEQUENCE [LARGE SCALE GENOMIC DNA]</scope>
    <source>
        <strain evidence="2">cv. HFTH1</strain>
        <tissue evidence="1">Young leaf</tissue>
    </source>
</reference>
<dbReference type="InterPro" id="IPR002317">
    <property type="entry name" value="Ser-tRNA-ligase_type_1"/>
</dbReference>
<name>A0A498IY91_MALDO</name>
<dbReference type="PANTHER" id="PTHR11778">
    <property type="entry name" value="SERYL-TRNA SYNTHETASE"/>
    <property type="match status" value="1"/>
</dbReference>
<sequence length="90" mass="9949">MAGGDATELIKNTEENRRLVAEKEAEVGEALKLLNAKMEEIGNIVHPSVPISDDEANNAVIRSWGEKRMQEPALKNHVELVKLLGVVDFE</sequence>
<dbReference type="GO" id="GO:0004828">
    <property type="term" value="F:serine-tRNA ligase activity"/>
    <property type="evidence" value="ECO:0007669"/>
    <property type="project" value="InterPro"/>
</dbReference>
<proteinExistence type="predicted"/>
<keyword evidence="2" id="KW-1185">Reference proteome</keyword>
<evidence type="ECO:0008006" key="3">
    <source>
        <dbReference type="Google" id="ProtNLM"/>
    </source>
</evidence>
<dbReference type="Gene3D" id="3.30.930.10">
    <property type="entry name" value="Bira Bifunctional Protein, Domain 2"/>
    <property type="match status" value="1"/>
</dbReference>
<dbReference type="GO" id="GO:0006434">
    <property type="term" value="P:seryl-tRNA aminoacylation"/>
    <property type="evidence" value="ECO:0007669"/>
    <property type="project" value="InterPro"/>
</dbReference>
<protein>
    <recommendedName>
        <fullName evidence="3">Serine-tRNA synthetase type1 N-terminal domain-containing protein</fullName>
    </recommendedName>
</protein>
<organism evidence="1 2">
    <name type="scientific">Malus domestica</name>
    <name type="common">Apple</name>
    <name type="synonym">Pyrus malus</name>
    <dbReference type="NCBI Taxonomy" id="3750"/>
    <lineage>
        <taxon>Eukaryota</taxon>
        <taxon>Viridiplantae</taxon>
        <taxon>Streptophyta</taxon>
        <taxon>Embryophyta</taxon>
        <taxon>Tracheophyta</taxon>
        <taxon>Spermatophyta</taxon>
        <taxon>Magnoliopsida</taxon>
        <taxon>eudicotyledons</taxon>
        <taxon>Gunneridae</taxon>
        <taxon>Pentapetalae</taxon>
        <taxon>rosids</taxon>
        <taxon>fabids</taxon>
        <taxon>Rosales</taxon>
        <taxon>Rosaceae</taxon>
        <taxon>Amygdaloideae</taxon>
        <taxon>Maleae</taxon>
        <taxon>Malus</taxon>
    </lineage>
</organism>
<dbReference type="AlphaFoldDB" id="A0A498IY91"/>
<evidence type="ECO:0000313" key="2">
    <source>
        <dbReference type="Proteomes" id="UP000290289"/>
    </source>
</evidence>
<dbReference type="EMBL" id="RDQH01000336">
    <property type="protein sequence ID" value="RXH86241.1"/>
    <property type="molecule type" value="Genomic_DNA"/>
</dbReference>
<comment type="caution">
    <text evidence="1">The sequence shown here is derived from an EMBL/GenBank/DDBJ whole genome shotgun (WGS) entry which is preliminary data.</text>
</comment>
<dbReference type="GO" id="GO:0005524">
    <property type="term" value="F:ATP binding"/>
    <property type="evidence" value="ECO:0007669"/>
    <property type="project" value="InterPro"/>
</dbReference>
<dbReference type="Proteomes" id="UP000290289">
    <property type="component" value="Chromosome 10"/>
</dbReference>
<dbReference type="STRING" id="3750.A0A498IY91"/>
<evidence type="ECO:0000313" key="1">
    <source>
        <dbReference type="EMBL" id="RXH86241.1"/>
    </source>
</evidence>
<dbReference type="InterPro" id="IPR045864">
    <property type="entry name" value="aa-tRNA-synth_II/BPL/LPL"/>
</dbReference>
<accession>A0A498IY91</accession>
<gene>
    <name evidence="1" type="ORF">DVH24_017294</name>
</gene>